<comment type="caution">
    <text evidence="9">The sequence shown here is derived from an EMBL/GenBank/DDBJ whole genome shotgun (WGS) entry which is preliminary data.</text>
</comment>
<keyword evidence="4" id="KW-0255">Endonuclease</keyword>
<dbReference type="InterPro" id="IPR041373">
    <property type="entry name" value="RT_RNaseH"/>
</dbReference>
<gene>
    <name evidence="9" type="ORF">RJ639_033512</name>
</gene>
<dbReference type="GO" id="GO:0004519">
    <property type="term" value="F:endonuclease activity"/>
    <property type="evidence" value="ECO:0007669"/>
    <property type="project" value="UniProtKB-KW"/>
</dbReference>
<organism evidence="9 10">
    <name type="scientific">Escallonia herrerae</name>
    <dbReference type="NCBI Taxonomy" id="1293975"/>
    <lineage>
        <taxon>Eukaryota</taxon>
        <taxon>Viridiplantae</taxon>
        <taxon>Streptophyta</taxon>
        <taxon>Embryophyta</taxon>
        <taxon>Tracheophyta</taxon>
        <taxon>Spermatophyta</taxon>
        <taxon>Magnoliopsida</taxon>
        <taxon>eudicotyledons</taxon>
        <taxon>Gunneridae</taxon>
        <taxon>Pentapetalae</taxon>
        <taxon>asterids</taxon>
        <taxon>campanulids</taxon>
        <taxon>Escalloniales</taxon>
        <taxon>Escalloniaceae</taxon>
        <taxon>Escallonia</taxon>
    </lineage>
</organism>
<name>A0AA88X2M5_9ASTE</name>
<keyword evidence="1" id="KW-0808">Transferase</keyword>
<keyword evidence="7" id="KW-1133">Transmembrane helix</keyword>
<keyword evidence="5" id="KW-0378">Hydrolase</keyword>
<dbReference type="GO" id="GO:0003964">
    <property type="term" value="F:RNA-directed DNA polymerase activity"/>
    <property type="evidence" value="ECO:0007669"/>
    <property type="project" value="UniProtKB-KW"/>
</dbReference>
<evidence type="ECO:0000256" key="7">
    <source>
        <dbReference type="SAM" id="Phobius"/>
    </source>
</evidence>
<evidence type="ECO:0000256" key="4">
    <source>
        <dbReference type="ARBA" id="ARBA00022759"/>
    </source>
</evidence>
<proteinExistence type="predicted"/>
<keyword evidence="7" id="KW-0812">Transmembrane</keyword>
<dbReference type="Pfam" id="PF17917">
    <property type="entry name" value="RT_RNaseH"/>
    <property type="match status" value="1"/>
</dbReference>
<evidence type="ECO:0000259" key="8">
    <source>
        <dbReference type="PROSITE" id="PS51369"/>
    </source>
</evidence>
<dbReference type="EMBL" id="JAVXUP010000166">
    <property type="protein sequence ID" value="KAK3035783.1"/>
    <property type="molecule type" value="Genomic_DNA"/>
</dbReference>
<feature type="domain" description="TCP" evidence="8">
    <location>
        <begin position="1"/>
        <end position="26"/>
    </location>
</feature>
<evidence type="ECO:0000256" key="1">
    <source>
        <dbReference type="ARBA" id="ARBA00022679"/>
    </source>
</evidence>
<keyword evidence="2" id="KW-0548">Nucleotidyltransferase</keyword>
<protein>
    <recommendedName>
        <fullName evidence="8">TCP domain-containing protein</fullName>
    </recommendedName>
</protein>
<reference evidence="9" key="1">
    <citation type="submission" date="2022-12" db="EMBL/GenBank/DDBJ databases">
        <title>Draft genome assemblies for two species of Escallonia (Escalloniales).</title>
        <authorList>
            <person name="Chanderbali A."/>
            <person name="Dervinis C."/>
            <person name="Anghel I."/>
            <person name="Soltis D."/>
            <person name="Soltis P."/>
            <person name="Zapata F."/>
        </authorList>
    </citation>
    <scope>NUCLEOTIDE SEQUENCE</scope>
    <source>
        <strain evidence="9">UCBG64.0493</strain>
        <tissue evidence="9">Leaf</tissue>
    </source>
</reference>
<sequence>DRLGYDRPSKAVDWLIDKAKNAIAKLDELPDIKEYFIASKTIDETFGVDDTGKRKARYYYILAMGTSIENSLYYLSWTLVGAKLKYTAMEMVCLALVFALGKLKQYLGQHTNPFDIQG</sequence>
<keyword evidence="10" id="KW-1185">Reference proteome</keyword>
<evidence type="ECO:0000256" key="3">
    <source>
        <dbReference type="ARBA" id="ARBA00022722"/>
    </source>
</evidence>
<keyword evidence="3" id="KW-0540">Nuclease</keyword>
<feature type="transmembrane region" description="Helical" evidence="7">
    <location>
        <begin position="58"/>
        <end position="80"/>
    </location>
</feature>
<keyword evidence="7" id="KW-0472">Membrane</keyword>
<evidence type="ECO:0000256" key="5">
    <source>
        <dbReference type="ARBA" id="ARBA00022801"/>
    </source>
</evidence>
<dbReference type="InterPro" id="IPR017887">
    <property type="entry name" value="TF_TCP_subgr"/>
</dbReference>
<evidence type="ECO:0000256" key="6">
    <source>
        <dbReference type="ARBA" id="ARBA00022918"/>
    </source>
</evidence>
<dbReference type="GO" id="GO:0016787">
    <property type="term" value="F:hydrolase activity"/>
    <property type="evidence" value="ECO:0007669"/>
    <property type="project" value="UniProtKB-KW"/>
</dbReference>
<evidence type="ECO:0000313" key="9">
    <source>
        <dbReference type="EMBL" id="KAK3035783.1"/>
    </source>
</evidence>
<accession>A0AA88X2M5</accession>
<keyword evidence="6" id="KW-0695">RNA-directed DNA polymerase</keyword>
<evidence type="ECO:0000313" key="10">
    <source>
        <dbReference type="Proteomes" id="UP001188597"/>
    </source>
</evidence>
<dbReference type="AlphaFoldDB" id="A0AA88X2M5"/>
<feature type="non-terminal residue" evidence="9">
    <location>
        <position position="118"/>
    </location>
</feature>
<dbReference type="Proteomes" id="UP001188597">
    <property type="component" value="Unassembled WGS sequence"/>
</dbReference>
<evidence type="ECO:0000256" key="2">
    <source>
        <dbReference type="ARBA" id="ARBA00022695"/>
    </source>
</evidence>
<dbReference type="Pfam" id="PF03634">
    <property type="entry name" value="TCP"/>
    <property type="match status" value="1"/>
</dbReference>
<dbReference type="PROSITE" id="PS51369">
    <property type="entry name" value="TCP"/>
    <property type="match status" value="1"/>
</dbReference>